<dbReference type="EMBL" id="DS995905">
    <property type="protein sequence ID" value="EEA19400.1"/>
    <property type="molecule type" value="Genomic_DNA"/>
</dbReference>
<protein>
    <submittedName>
        <fullName evidence="2">Purine nucleoside permease, putative</fullName>
    </submittedName>
</protein>
<dbReference type="AlphaFoldDB" id="B6QSS6"/>
<dbReference type="Pfam" id="PF06516">
    <property type="entry name" value="NUP"/>
    <property type="match status" value="1"/>
</dbReference>
<dbReference type="Proteomes" id="UP000001294">
    <property type="component" value="Unassembled WGS sequence"/>
</dbReference>
<dbReference type="VEuPathDB" id="FungiDB:PMAA_001950"/>
<name>B6QSS6_TALMQ</name>
<dbReference type="PANTHER" id="PTHR38643:SF1">
    <property type="entry name" value="PURINE NUCLEOSIDE PERMEASE C285.05-RELATED"/>
    <property type="match status" value="1"/>
</dbReference>
<sequence>MVSLRHILAGLAIVPAALVSVSAAPFDERCDECDKHAPKVFIISMFAPEAEVWWGIPDFNLLAHNISIPGLSPLFPHVHCTHNHEVCQVITGESEINAATTISALAFSDEFDLTSTYFMVGGIAGISPEVATTGSVTFARYAVQVALQYELDAREIPANWSTGYFAQGSYGPDQYPGSIYGTEVFEVNDNLKSMAVAFARKGKLTDSAQAASYRANYLNGDGASIYQAGAAPPSVVECDVATSDVYYTGKLLSEAFANTTSLFTNGTGTYCSTAQEDNATLEVLLRAALHKRVDFARIIVMRTASDFDRPYPGEDPAYHILYANQDGFEIALQNIYNAGVHVVQGILDGWKHTFQHGVKPDNYIGDIFGTLGGNPNFGPGRAVALSEGGALLTKRGAASKNMRSMRQRGVVLAKP</sequence>
<dbReference type="OrthoDB" id="2331083at2759"/>
<dbReference type="STRING" id="441960.B6QSS6"/>
<feature type="signal peptide" evidence="1">
    <location>
        <begin position="1"/>
        <end position="23"/>
    </location>
</feature>
<dbReference type="HOGENOM" id="CLU_031475_0_1_1"/>
<feature type="chain" id="PRO_5002848528" evidence="1">
    <location>
        <begin position="24"/>
        <end position="415"/>
    </location>
</feature>
<dbReference type="PhylomeDB" id="B6QSS6"/>
<keyword evidence="3" id="KW-1185">Reference proteome</keyword>
<evidence type="ECO:0000313" key="2">
    <source>
        <dbReference type="EMBL" id="EEA19400.1"/>
    </source>
</evidence>
<dbReference type="InterPro" id="IPR009486">
    <property type="entry name" value="Pur_nuclsid_perm"/>
</dbReference>
<dbReference type="GO" id="GO:0005783">
    <property type="term" value="C:endoplasmic reticulum"/>
    <property type="evidence" value="ECO:0007669"/>
    <property type="project" value="TreeGrafter"/>
</dbReference>
<keyword evidence="1" id="KW-0732">Signal</keyword>
<evidence type="ECO:0000256" key="1">
    <source>
        <dbReference type="SAM" id="SignalP"/>
    </source>
</evidence>
<organism evidence="2 3">
    <name type="scientific">Talaromyces marneffei (strain ATCC 18224 / CBS 334.59 / QM 7333)</name>
    <name type="common">Penicillium marneffei</name>
    <dbReference type="NCBI Taxonomy" id="441960"/>
    <lineage>
        <taxon>Eukaryota</taxon>
        <taxon>Fungi</taxon>
        <taxon>Dikarya</taxon>
        <taxon>Ascomycota</taxon>
        <taxon>Pezizomycotina</taxon>
        <taxon>Eurotiomycetes</taxon>
        <taxon>Eurotiomycetidae</taxon>
        <taxon>Eurotiales</taxon>
        <taxon>Trichocomaceae</taxon>
        <taxon>Talaromyces</taxon>
        <taxon>Talaromyces sect. Talaromyces</taxon>
    </lineage>
</organism>
<proteinExistence type="predicted"/>
<reference evidence="3" key="1">
    <citation type="journal article" date="2015" name="Genome Announc.">
        <title>Genome sequence of the AIDS-associated pathogen Penicillium marneffei (ATCC18224) and its near taxonomic relative Talaromyces stipitatus (ATCC10500).</title>
        <authorList>
            <person name="Nierman W.C."/>
            <person name="Fedorova-Abrams N.D."/>
            <person name="Andrianopoulos A."/>
        </authorList>
    </citation>
    <scope>NUCLEOTIDE SEQUENCE [LARGE SCALE GENOMIC DNA]</scope>
    <source>
        <strain evidence="3">ATCC 18224 / CBS 334.59 / QM 7333</strain>
    </source>
</reference>
<evidence type="ECO:0000313" key="3">
    <source>
        <dbReference type="Proteomes" id="UP000001294"/>
    </source>
</evidence>
<dbReference type="PANTHER" id="PTHR38643">
    <property type="entry name" value="PURINE NUCLEOSIDE PERMEASE C285.05-RELATED"/>
    <property type="match status" value="1"/>
</dbReference>
<dbReference type="PIRSF" id="PIRSF013171">
    <property type="entry name" value="Pur_nuclsid_perm"/>
    <property type="match status" value="1"/>
</dbReference>
<accession>B6QSS6</accession>
<gene>
    <name evidence="2" type="ORF">PMAA_001950</name>
</gene>
<dbReference type="GO" id="GO:0055085">
    <property type="term" value="P:transmembrane transport"/>
    <property type="evidence" value="ECO:0007669"/>
    <property type="project" value="InterPro"/>
</dbReference>